<name>A0ABU6QDU5_9FABA</name>
<dbReference type="Gene3D" id="1.25.10.10">
    <property type="entry name" value="Leucine-rich Repeat Variant"/>
    <property type="match status" value="1"/>
</dbReference>
<proteinExistence type="predicted"/>
<evidence type="ECO:0000313" key="3">
    <source>
        <dbReference type="EMBL" id="MED6110110.1"/>
    </source>
</evidence>
<reference evidence="3 4" key="1">
    <citation type="journal article" date="2023" name="Plants (Basel)">
        <title>Bridging the Gap: Combining Genomics and Transcriptomics Approaches to Understand Stylosanthes scabra, an Orphan Legume from the Brazilian Caatinga.</title>
        <authorList>
            <person name="Ferreira-Neto J.R.C."/>
            <person name="da Silva M.D."/>
            <person name="Binneck E."/>
            <person name="de Melo N.F."/>
            <person name="da Silva R.H."/>
            <person name="de Melo A.L.T.M."/>
            <person name="Pandolfi V."/>
            <person name="Bustamante F.O."/>
            <person name="Brasileiro-Vidal A.C."/>
            <person name="Benko-Iseppon A.M."/>
        </authorList>
    </citation>
    <scope>NUCLEOTIDE SEQUENCE [LARGE SCALE GENOMIC DNA]</scope>
    <source>
        <tissue evidence="3">Leaves</tissue>
    </source>
</reference>
<sequence length="154" mass="16713">MASKNSDPPTAPIIFLPLTSLLPKASQKALTLITLELKIGGGDCVSLWEHMSNSNPSLFFVHRYRHHAAALVAARLLLFLLLCAIYMLKTGTKTSKQNAACALLNLTLVEESKSSIGAFSPIPPLVSLLKNGSSCRKKDAMTTLYKLCSLKQNK</sequence>
<dbReference type="Proteomes" id="UP001341840">
    <property type="component" value="Unassembled WGS sequence"/>
</dbReference>
<organism evidence="3 4">
    <name type="scientific">Stylosanthes scabra</name>
    <dbReference type="NCBI Taxonomy" id="79078"/>
    <lineage>
        <taxon>Eukaryota</taxon>
        <taxon>Viridiplantae</taxon>
        <taxon>Streptophyta</taxon>
        <taxon>Embryophyta</taxon>
        <taxon>Tracheophyta</taxon>
        <taxon>Spermatophyta</taxon>
        <taxon>Magnoliopsida</taxon>
        <taxon>eudicotyledons</taxon>
        <taxon>Gunneridae</taxon>
        <taxon>Pentapetalae</taxon>
        <taxon>rosids</taxon>
        <taxon>fabids</taxon>
        <taxon>Fabales</taxon>
        <taxon>Fabaceae</taxon>
        <taxon>Papilionoideae</taxon>
        <taxon>50 kb inversion clade</taxon>
        <taxon>dalbergioids sensu lato</taxon>
        <taxon>Dalbergieae</taxon>
        <taxon>Pterocarpus clade</taxon>
        <taxon>Stylosanthes</taxon>
    </lineage>
</organism>
<evidence type="ECO:0000313" key="4">
    <source>
        <dbReference type="Proteomes" id="UP001341840"/>
    </source>
</evidence>
<protein>
    <submittedName>
        <fullName evidence="3">Uncharacterized protein</fullName>
    </submittedName>
</protein>
<dbReference type="InterPro" id="IPR016024">
    <property type="entry name" value="ARM-type_fold"/>
</dbReference>
<keyword evidence="2" id="KW-0812">Transmembrane</keyword>
<feature type="transmembrane region" description="Helical" evidence="2">
    <location>
        <begin position="68"/>
        <end position="88"/>
    </location>
</feature>
<accession>A0ABU6QDU5</accession>
<gene>
    <name evidence="3" type="ORF">PIB30_039919</name>
</gene>
<keyword evidence="1" id="KW-0833">Ubl conjugation pathway</keyword>
<dbReference type="EMBL" id="JASCZI010000213">
    <property type="protein sequence ID" value="MED6110110.1"/>
    <property type="molecule type" value="Genomic_DNA"/>
</dbReference>
<dbReference type="PANTHER" id="PTHR23315:SF129">
    <property type="entry name" value="ARM REPEAT SUPERFAMILY PROTEIN"/>
    <property type="match status" value="1"/>
</dbReference>
<dbReference type="PANTHER" id="PTHR23315">
    <property type="entry name" value="U BOX DOMAIN-CONTAINING"/>
    <property type="match status" value="1"/>
</dbReference>
<keyword evidence="2" id="KW-0472">Membrane</keyword>
<evidence type="ECO:0000256" key="1">
    <source>
        <dbReference type="ARBA" id="ARBA00022786"/>
    </source>
</evidence>
<keyword evidence="2" id="KW-1133">Transmembrane helix</keyword>
<comment type="caution">
    <text evidence="3">The sequence shown here is derived from an EMBL/GenBank/DDBJ whole genome shotgun (WGS) entry which is preliminary data.</text>
</comment>
<dbReference type="SUPFAM" id="SSF48371">
    <property type="entry name" value="ARM repeat"/>
    <property type="match status" value="1"/>
</dbReference>
<keyword evidence="4" id="KW-1185">Reference proteome</keyword>
<dbReference type="InterPro" id="IPR011989">
    <property type="entry name" value="ARM-like"/>
</dbReference>
<evidence type="ECO:0000256" key="2">
    <source>
        <dbReference type="SAM" id="Phobius"/>
    </source>
</evidence>